<dbReference type="PANTHER" id="PTHR34512:SF30">
    <property type="entry name" value="OUTER MEMBRANE PROTEIN ASSEMBLY FACTOR BAMB"/>
    <property type="match status" value="1"/>
</dbReference>
<keyword evidence="3" id="KW-0418">Kinase</keyword>
<dbReference type="InterPro" id="IPR018391">
    <property type="entry name" value="PQQ_b-propeller_rpt"/>
</dbReference>
<dbReference type="PANTHER" id="PTHR34512">
    <property type="entry name" value="CELL SURFACE PROTEIN"/>
    <property type="match status" value="1"/>
</dbReference>
<gene>
    <name evidence="3" type="ORF">C479_02616</name>
</gene>
<feature type="compositionally biased region" description="Low complexity" evidence="1">
    <location>
        <begin position="493"/>
        <end position="506"/>
    </location>
</feature>
<dbReference type="EMBL" id="AOIQ01000006">
    <property type="protein sequence ID" value="ELZ13702.1"/>
    <property type="molecule type" value="Genomic_DNA"/>
</dbReference>
<proteinExistence type="predicted"/>
<protein>
    <submittedName>
        <fullName evidence="3">Ser/Thr protein kinase</fullName>
    </submittedName>
</protein>
<dbReference type="SMART" id="SM00564">
    <property type="entry name" value="PQQ"/>
    <property type="match status" value="4"/>
</dbReference>
<dbReference type="InterPro" id="IPR002372">
    <property type="entry name" value="PQQ_rpt_dom"/>
</dbReference>
<dbReference type="AlphaFoldDB" id="M0BUA4"/>
<accession>M0BUA4</accession>
<dbReference type="Proteomes" id="UP000011560">
    <property type="component" value="Unassembled WGS sequence"/>
</dbReference>
<feature type="compositionally biased region" description="Acidic residues" evidence="1">
    <location>
        <begin position="507"/>
        <end position="525"/>
    </location>
</feature>
<dbReference type="Gene3D" id="2.40.128.630">
    <property type="match status" value="1"/>
</dbReference>
<keyword evidence="3" id="KW-0808">Transferase</keyword>
<evidence type="ECO:0000313" key="4">
    <source>
        <dbReference type="Proteomes" id="UP000011560"/>
    </source>
</evidence>
<evidence type="ECO:0000256" key="1">
    <source>
        <dbReference type="SAM" id="MobiDB-lite"/>
    </source>
</evidence>
<dbReference type="InterPro" id="IPR015943">
    <property type="entry name" value="WD40/YVTN_repeat-like_dom_sf"/>
</dbReference>
<keyword evidence="4" id="KW-1185">Reference proteome</keyword>
<feature type="domain" description="Pyrrolo-quinoline quinone repeat" evidence="2">
    <location>
        <begin position="39"/>
        <end position="159"/>
    </location>
</feature>
<dbReference type="RefSeq" id="WP_007697400.1">
    <property type="nucleotide sequence ID" value="NZ_AOIQ01000006.1"/>
</dbReference>
<comment type="caution">
    <text evidence="3">The sequence shown here is derived from an EMBL/GenBank/DDBJ whole genome shotgun (WGS) entry which is preliminary data.</text>
</comment>
<dbReference type="STRING" id="1227490.C479_02616"/>
<feature type="region of interest" description="Disordered" evidence="1">
    <location>
        <begin position="491"/>
        <end position="534"/>
    </location>
</feature>
<dbReference type="Pfam" id="PF13360">
    <property type="entry name" value="PQQ_2"/>
    <property type="match status" value="2"/>
</dbReference>
<evidence type="ECO:0000259" key="2">
    <source>
        <dbReference type="Pfam" id="PF13360"/>
    </source>
</evidence>
<sequence length="555" mass="57798">MPEKPNRRTVLETLGWVTVAAIGTGSAAGTTGLSIEAGRPDSDEYRWRFVPPAEKRGLQTMGTTSPTVVDGTVYMGTAWQDDRPSEPADGYRGGLYAIDVETGAADWEFETNGSVLGAPHVVDGTVYVIASVGPTENSQEPPYFDLYALDAESADVEWKSTVGHWANSTSSYLRGGSSSGGWGPSPTVYDGTLYVSSLVDPADPGKSASGGFVGAFDTANGSFVWKKRLDNRIQSGRNVFSTRIRLSNPTVQNGLVHVAESGAAGNALWAIDAETGAKRWRTDLVDGSVDVGIGQHTVADGVVYVDGGAAEGDQYRSGWAIDAETGDKLGEISGVTEQSLGPYNLTVSDSLGSDRSSVHDFVAQQTETGRSLLASNGVTWTTVADGKVYVCVTALEEAFILAVDVTGESGTNETIWSVSFDASATQFTGAPTLVNGTLYWSCRSDDGTALWAIPAGTQSSATDSRTLLGTLGHTDTWTGTDLDWDAALEMPDGELSGTEGGSNNSESADDGGDATGETDDEDGSADESPGMGALAALAGLGGASYLRARETGDDD</sequence>
<dbReference type="OrthoDB" id="8638at2157"/>
<dbReference type="SUPFAM" id="SSF50998">
    <property type="entry name" value="Quinoprotein alcohol dehydrogenase-like"/>
    <property type="match status" value="1"/>
</dbReference>
<dbReference type="InterPro" id="IPR011047">
    <property type="entry name" value="Quinoprotein_ADH-like_sf"/>
</dbReference>
<dbReference type="Gene3D" id="2.130.10.10">
    <property type="entry name" value="YVTN repeat-like/Quinoprotein amine dehydrogenase"/>
    <property type="match status" value="1"/>
</dbReference>
<organism evidence="3 4">
    <name type="scientific">Halovivax asiaticus JCM 14624</name>
    <dbReference type="NCBI Taxonomy" id="1227490"/>
    <lineage>
        <taxon>Archaea</taxon>
        <taxon>Methanobacteriati</taxon>
        <taxon>Methanobacteriota</taxon>
        <taxon>Stenosarchaea group</taxon>
        <taxon>Halobacteria</taxon>
        <taxon>Halobacteriales</taxon>
        <taxon>Natrialbaceae</taxon>
        <taxon>Halovivax</taxon>
    </lineage>
</organism>
<name>M0BUA4_9EURY</name>
<evidence type="ECO:0000313" key="3">
    <source>
        <dbReference type="EMBL" id="ELZ13702.1"/>
    </source>
</evidence>
<dbReference type="GO" id="GO:0016301">
    <property type="term" value="F:kinase activity"/>
    <property type="evidence" value="ECO:0007669"/>
    <property type="project" value="UniProtKB-KW"/>
</dbReference>
<feature type="domain" description="Pyrrolo-quinoline quinone repeat" evidence="2">
    <location>
        <begin position="211"/>
        <end position="442"/>
    </location>
</feature>
<reference evidence="3 4" key="1">
    <citation type="journal article" date="2014" name="PLoS Genet.">
        <title>Phylogenetically driven sequencing of extremely halophilic archaea reveals strategies for static and dynamic osmo-response.</title>
        <authorList>
            <person name="Becker E.A."/>
            <person name="Seitzer P.M."/>
            <person name="Tritt A."/>
            <person name="Larsen D."/>
            <person name="Krusor M."/>
            <person name="Yao A.I."/>
            <person name="Wu D."/>
            <person name="Madern D."/>
            <person name="Eisen J.A."/>
            <person name="Darling A.E."/>
            <person name="Facciotti M.T."/>
        </authorList>
    </citation>
    <scope>NUCLEOTIDE SEQUENCE [LARGE SCALE GENOMIC DNA]</scope>
    <source>
        <strain evidence="3 4">JCM 14624</strain>
    </source>
</reference>